<evidence type="ECO:0000256" key="1">
    <source>
        <dbReference type="ARBA" id="ARBA00022491"/>
    </source>
</evidence>
<reference evidence="7 8" key="1">
    <citation type="submission" date="2024-03" db="EMBL/GenBank/DDBJ databases">
        <title>Mouse gut bacterial collection (mGBC) of GemPharmatech.</title>
        <authorList>
            <person name="He Y."/>
            <person name="Dong L."/>
            <person name="Wu D."/>
            <person name="Gao X."/>
            <person name="Lin Z."/>
        </authorList>
    </citation>
    <scope>NUCLEOTIDE SEQUENCE [LARGE SCALE GENOMIC DNA]</scope>
    <source>
        <strain evidence="7 8">20-218</strain>
    </source>
</reference>
<protein>
    <submittedName>
        <fullName evidence="7">LacI family DNA-binding transcriptional regulator</fullName>
    </submittedName>
</protein>
<name>A0ABV4D589_9LACT</name>
<dbReference type="PROSITE" id="PS50932">
    <property type="entry name" value="HTH_LACI_2"/>
    <property type="match status" value="1"/>
</dbReference>
<dbReference type="InterPro" id="IPR000843">
    <property type="entry name" value="HTH_LacI"/>
</dbReference>
<feature type="domain" description="HTH cro/C1-type" evidence="6">
    <location>
        <begin position="3"/>
        <end position="46"/>
    </location>
</feature>
<dbReference type="CDD" id="cd01392">
    <property type="entry name" value="HTH_LacI"/>
    <property type="match status" value="1"/>
</dbReference>
<feature type="domain" description="HTH lacI-type" evidence="5">
    <location>
        <begin position="2"/>
        <end position="56"/>
    </location>
</feature>
<keyword evidence="8" id="KW-1185">Reference proteome</keyword>
<dbReference type="EMBL" id="JBCLSQ010000001">
    <property type="protein sequence ID" value="MEY8536930.1"/>
    <property type="molecule type" value="Genomic_DNA"/>
</dbReference>
<dbReference type="Gene3D" id="3.40.50.2300">
    <property type="match status" value="2"/>
</dbReference>
<dbReference type="InterPro" id="IPR028082">
    <property type="entry name" value="Peripla_BP_I"/>
</dbReference>
<comment type="caution">
    <text evidence="7">The sequence shown here is derived from an EMBL/GenBank/DDBJ whole genome shotgun (WGS) entry which is preliminary data.</text>
</comment>
<sequence length="327" mass="36856">MVTIKQVAEEAGVSKSTVSRYISQNGYVSQEAQEKIEAAITKLNFVPNLSARSLKTKHSQIVGLLLPDISNPFFPMLAKGVEKFLKEHGYRVLLGNIGEDNQFEEDYLKVLMQTNAAGVITTNDFREAFPEIKLPTVIVDRVGQKSDFGVFSDNLSGGKIAAHVIVEAGAKKVAVISGPVTAESINNRFKASIAYLKKTKTHYETFYSQSYDFDEILKEAKQVLKHNDFDSIIAPSDIHAMAYIRELHHLGKRIPEDVQIIGYDDILMSQYMYPALSTIHQDAYEMGYEAAKLIYKLSLGQEIKSRQLQLPVRYVERETIRKRESNE</sequence>
<evidence type="ECO:0000259" key="5">
    <source>
        <dbReference type="PROSITE" id="PS50932"/>
    </source>
</evidence>
<evidence type="ECO:0000256" key="4">
    <source>
        <dbReference type="ARBA" id="ARBA00023163"/>
    </source>
</evidence>
<gene>
    <name evidence="7" type="ORF">AALM99_00530</name>
</gene>
<dbReference type="RefSeq" id="WP_202230810.1">
    <property type="nucleotide sequence ID" value="NZ_CALPCG010000004.1"/>
</dbReference>
<dbReference type="InterPro" id="IPR001387">
    <property type="entry name" value="Cro/C1-type_HTH"/>
</dbReference>
<evidence type="ECO:0000313" key="7">
    <source>
        <dbReference type="EMBL" id="MEY8536930.1"/>
    </source>
</evidence>
<dbReference type="Proteomes" id="UP001565242">
    <property type="component" value="Unassembled WGS sequence"/>
</dbReference>
<evidence type="ECO:0000256" key="2">
    <source>
        <dbReference type="ARBA" id="ARBA00023015"/>
    </source>
</evidence>
<dbReference type="CDD" id="cd06291">
    <property type="entry name" value="PBP1_Qymf-like"/>
    <property type="match status" value="1"/>
</dbReference>
<dbReference type="GO" id="GO:0003677">
    <property type="term" value="F:DNA binding"/>
    <property type="evidence" value="ECO:0007669"/>
    <property type="project" value="UniProtKB-KW"/>
</dbReference>
<keyword evidence="4" id="KW-0804">Transcription</keyword>
<dbReference type="InterPro" id="IPR010982">
    <property type="entry name" value="Lambda_DNA-bd_dom_sf"/>
</dbReference>
<evidence type="ECO:0000256" key="3">
    <source>
        <dbReference type="ARBA" id="ARBA00023125"/>
    </source>
</evidence>
<dbReference type="PANTHER" id="PTHR30146">
    <property type="entry name" value="LACI-RELATED TRANSCRIPTIONAL REPRESSOR"/>
    <property type="match status" value="1"/>
</dbReference>
<dbReference type="InterPro" id="IPR046335">
    <property type="entry name" value="LacI/GalR-like_sensor"/>
</dbReference>
<dbReference type="Gene3D" id="1.10.260.40">
    <property type="entry name" value="lambda repressor-like DNA-binding domains"/>
    <property type="match status" value="1"/>
</dbReference>
<dbReference type="SUPFAM" id="SSF53822">
    <property type="entry name" value="Periplasmic binding protein-like I"/>
    <property type="match status" value="1"/>
</dbReference>
<accession>A0ABV4D589</accession>
<evidence type="ECO:0000259" key="6">
    <source>
        <dbReference type="PROSITE" id="PS50943"/>
    </source>
</evidence>
<dbReference type="PANTHER" id="PTHR30146:SF95">
    <property type="entry name" value="RIBOSE OPERON REPRESSOR"/>
    <property type="match status" value="1"/>
</dbReference>
<keyword evidence="1" id="KW-0678">Repressor</keyword>
<dbReference type="SUPFAM" id="SSF47413">
    <property type="entry name" value="lambda repressor-like DNA-binding domains"/>
    <property type="match status" value="1"/>
</dbReference>
<keyword evidence="3 7" id="KW-0238">DNA-binding</keyword>
<dbReference type="Pfam" id="PF00356">
    <property type="entry name" value="LacI"/>
    <property type="match status" value="1"/>
</dbReference>
<organism evidence="7 8">
    <name type="scientific">Lactococcus muris</name>
    <dbReference type="NCBI Taxonomy" id="2941330"/>
    <lineage>
        <taxon>Bacteria</taxon>
        <taxon>Bacillati</taxon>
        <taxon>Bacillota</taxon>
        <taxon>Bacilli</taxon>
        <taxon>Lactobacillales</taxon>
        <taxon>Streptococcaceae</taxon>
        <taxon>Lactococcus</taxon>
    </lineage>
</organism>
<evidence type="ECO:0000313" key="8">
    <source>
        <dbReference type="Proteomes" id="UP001565242"/>
    </source>
</evidence>
<keyword evidence="2" id="KW-0805">Transcription regulation</keyword>
<dbReference type="PROSITE" id="PS50943">
    <property type="entry name" value="HTH_CROC1"/>
    <property type="match status" value="1"/>
</dbReference>
<proteinExistence type="predicted"/>
<dbReference type="Pfam" id="PF13377">
    <property type="entry name" value="Peripla_BP_3"/>
    <property type="match status" value="1"/>
</dbReference>
<dbReference type="SMART" id="SM00354">
    <property type="entry name" value="HTH_LACI"/>
    <property type="match status" value="1"/>
</dbReference>